<evidence type="ECO:0000313" key="2">
    <source>
        <dbReference type="Proteomes" id="UP001518140"/>
    </source>
</evidence>
<proteinExistence type="predicted"/>
<dbReference type="Proteomes" id="UP001518140">
    <property type="component" value="Unassembled WGS sequence"/>
</dbReference>
<dbReference type="EMBL" id="JAAKZX010000323">
    <property type="protein sequence ID" value="NGO49019.1"/>
    <property type="molecule type" value="Genomic_DNA"/>
</dbReference>
<comment type="caution">
    <text evidence="1">The sequence shown here is derived from an EMBL/GenBank/DDBJ whole genome shotgun (WGS) entry which is preliminary data.</text>
</comment>
<evidence type="ECO:0000313" key="1">
    <source>
        <dbReference type="EMBL" id="NGO49019.1"/>
    </source>
</evidence>
<dbReference type="RefSeq" id="WP_165345473.1">
    <property type="nucleotide sequence ID" value="NZ_JAAKZX010000323.1"/>
</dbReference>
<name>A0ABX0E6J5_9ACTN</name>
<keyword evidence="2" id="KW-1185">Reference proteome</keyword>
<sequence>MRTQEVLQRLPARDEAYHREWKNGDLKEFLEGFDAEPHKSEGVMVVERKKVVDALASRDAA</sequence>
<reference evidence="1 2" key="1">
    <citation type="submission" date="2020-02" db="EMBL/GenBank/DDBJ databases">
        <title>Whole-genome analyses of novel actinobacteria.</title>
        <authorList>
            <person name="Sahin N."/>
            <person name="Tokatli A."/>
        </authorList>
    </citation>
    <scope>NUCLEOTIDE SEQUENCE [LARGE SCALE GENOMIC DNA]</scope>
    <source>
        <strain evidence="1 2">YC419</strain>
    </source>
</reference>
<organism evidence="1 2">
    <name type="scientific">Streptomyces ureilyticus</name>
    <dbReference type="NCBI Taxonomy" id="1775131"/>
    <lineage>
        <taxon>Bacteria</taxon>
        <taxon>Bacillati</taxon>
        <taxon>Actinomycetota</taxon>
        <taxon>Actinomycetes</taxon>
        <taxon>Kitasatosporales</taxon>
        <taxon>Streptomycetaceae</taxon>
        <taxon>Streptomyces</taxon>
    </lineage>
</organism>
<accession>A0ABX0E6J5</accession>
<protein>
    <submittedName>
        <fullName evidence="1">Uncharacterized protein</fullName>
    </submittedName>
</protein>
<gene>
    <name evidence="1" type="ORF">G6048_45410</name>
</gene>